<dbReference type="PANTHER" id="PTHR24421">
    <property type="entry name" value="NITRATE/NITRITE SENSOR PROTEIN NARX-RELATED"/>
    <property type="match status" value="1"/>
</dbReference>
<evidence type="ECO:0000313" key="8">
    <source>
        <dbReference type="Proteomes" id="UP001597120"/>
    </source>
</evidence>
<dbReference type="SUPFAM" id="SSF55874">
    <property type="entry name" value="ATPase domain of HSP90 chaperone/DNA topoisomerase II/histidine kinase"/>
    <property type="match status" value="1"/>
</dbReference>
<dbReference type="Pfam" id="PF07730">
    <property type="entry name" value="HisKA_3"/>
    <property type="match status" value="1"/>
</dbReference>
<evidence type="ECO:0000256" key="3">
    <source>
        <dbReference type="ARBA" id="ARBA00022679"/>
    </source>
</evidence>
<keyword evidence="4 7" id="KW-0418">Kinase</keyword>
<dbReference type="InterPro" id="IPR036890">
    <property type="entry name" value="HATPase_C_sf"/>
</dbReference>
<comment type="catalytic activity">
    <reaction evidence="1">
        <text>ATP + protein L-histidine = ADP + protein N-phospho-L-histidine.</text>
        <dbReference type="EC" id="2.7.13.3"/>
    </reaction>
</comment>
<dbReference type="Gene3D" id="1.20.5.1930">
    <property type="match status" value="1"/>
</dbReference>
<dbReference type="Pfam" id="PF02518">
    <property type="entry name" value="HATPase_c"/>
    <property type="match status" value="1"/>
</dbReference>
<protein>
    <recommendedName>
        <fullName evidence="2">histidine kinase</fullName>
        <ecNumber evidence="2">2.7.13.3</ecNumber>
    </recommendedName>
</protein>
<evidence type="ECO:0000256" key="1">
    <source>
        <dbReference type="ARBA" id="ARBA00000085"/>
    </source>
</evidence>
<proteinExistence type="predicted"/>
<evidence type="ECO:0000256" key="2">
    <source>
        <dbReference type="ARBA" id="ARBA00012438"/>
    </source>
</evidence>
<dbReference type="PANTHER" id="PTHR24421:SF40">
    <property type="entry name" value="SENSOR HISTIDINE KINASE YHCY"/>
    <property type="match status" value="1"/>
</dbReference>
<dbReference type="InterPro" id="IPR050482">
    <property type="entry name" value="Sensor_HK_TwoCompSys"/>
</dbReference>
<dbReference type="InterPro" id="IPR011712">
    <property type="entry name" value="Sig_transdc_His_kin_sub3_dim/P"/>
</dbReference>
<dbReference type="RefSeq" id="WP_379286017.1">
    <property type="nucleotide sequence ID" value="NZ_JBHTIU010000009.1"/>
</dbReference>
<organism evidence="7 8">
    <name type="scientific">Paenibacillus residui</name>
    <dbReference type="NCBI Taxonomy" id="629724"/>
    <lineage>
        <taxon>Bacteria</taxon>
        <taxon>Bacillati</taxon>
        <taxon>Bacillota</taxon>
        <taxon>Bacilli</taxon>
        <taxon>Bacillales</taxon>
        <taxon>Paenibacillaceae</taxon>
        <taxon>Paenibacillus</taxon>
    </lineage>
</organism>
<accession>A0ABW3D6J5</accession>
<dbReference type="CDD" id="cd16917">
    <property type="entry name" value="HATPase_UhpB-NarQ-NarX-like"/>
    <property type="match status" value="1"/>
</dbReference>
<dbReference type="EMBL" id="JBHTIU010000009">
    <property type="protein sequence ID" value="MFD0868146.1"/>
    <property type="molecule type" value="Genomic_DNA"/>
</dbReference>
<evidence type="ECO:0000259" key="6">
    <source>
        <dbReference type="SMART" id="SM00387"/>
    </source>
</evidence>
<evidence type="ECO:0000256" key="4">
    <source>
        <dbReference type="ARBA" id="ARBA00022777"/>
    </source>
</evidence>
<dbReference type="Gene3D" id="3.30.565.10">
    <property type="entry name" value="Histidine kinase-like ATPase, C-terminal domain"/>
    <property type="match status" value="1"/>
</dbReference>
<sequence>MSTEPTVSEVERLKMLLIEERKRLARDLHDSVNQKLFSLLLIARGLNNQLSDQDDAIRNGIREIEMLAQEALADLSNLIWQRQPIDPEQDFLEMLVAYGEKIGLHVFVECDGEEVDLSASDIEIILRIGQEALNNVKKHAKTDEAAIRFEIHPHQLKLVIADQGCGFEADVPKQTDHSFGITNMKVRATQLGGEVSICSSLGSGTVVTLIAPVREGEQSNEN</sequence>
<keyword evidence="3" id="KW-0808">Transferase</keyword>
<dbReference type="InterPro" id="IPR003594">
    <property type="entry name" value="HATPase_dom"/>
</dbReference>
<name>A0ABW3D6J5_9BACL</name>
<evidence type="ECO:0000313" key="7">
    <source>
        <dbReference type="EMBL" id="MFD0868146.1"/>
    </source>
</evidence>
<dbReference type="EC" id="2.7.13.3" evidence="2"/>
<keyword evidence="8" id="KW-1185">Reference proteome</keyword>
<dbReference type="SMART" id="SM00387">
    <property type="entry name" value="HATPase_c"/>
    <property type="match status" value="1"/>
</dbReference>
<gene>
    <name evidence="7" type="ORF">ACFQ03_03215</name>
</gene>
<evidence type="ECO:0000256" key="5">
    <source>
        <dbReference type="ARBA" id="ARBA00023012"/>
    </source>
</evidence>
<dbReference type="GO" id="GO:0016301">
    <property type="term" value="F:kinase activity"/>
    <property type="evidence" value="ECO:0007669"/>
    <property type="project" value="UniProtKB-KW"/>
</dbReference>
<feature type="domain" description="Histidine kinase/HSP90-like ATPase" evidence="6">
    <location>
        <begin position="120"/>
        <end position="215"/>
    </location>
</feature>
<dbReference type="Proteomes" id="UP001597120">
    <property type="component" value="Unassembled WGS sequence"/>
</dbReference>
<keyword evidence="5" id="KW-0902">Two-component regulatory system</keyword>
<reference evidence="8" key="1">
    <citation type="journal article" date="2019" name="Int. J. Syst. Evol. Microbiol.">
        <title>The Global Catalogue of Microorganisms (GCM) 10K type strain sequencing project: providing services to taxonomists for standard genome sequencing and annotation.</title>
        <authorList>
            <consortium name="The Broad Institute Genomics Platform"/>
            <consortium name="The Broad Institute Genome Sequencing Center for Infectious Disease"/>
            <person name="Wu L."/>
            <person name="Ma J."/>
        </authorList>
    </citation>
    <scope>NUCLEOTIDE SEQUENCE [LARGE SCALE GENOMIC DNA]</scope>
    <source>
        <strain evidence="8">CCUG 57263</strain>
    </source>
</reference>
<comment type="caution">
    <text evidence="7">The sequence shown here is derived from an EMBL/GenBank/DDBJ whole genome shotgun (WGS) entry which is preliminary data.</text>
</comment>